<feature type="transmembrane region" description="Helical" evidence="8">
    <location>
        <begin position="480"/>
        <end position="499"/>
    </location>
</feature>
<evidence type="ECO:0000313" key="11">
    <source>
        <dbReference type="Proteomes" id="UP000001861"/>
    </source>
</evidence>
<dbReference type="PANTHER" id="PTHR46542:SF1">
    <property type="entry name" value="X-BOX BINDING PROTEIN 1"/>
    <property type="match status" value="1"/>
</dbReference>
<feature type="compositionally biased region" description="Basic and acidic residues" evidence="7">
    <location>
        <begin position="569"/>
        <end position="580"/>
    </location>
</feature>
<dbReference type="InterPro" id="IPR046347">
    <property type="entry name" value="bZIP_sf"/>
</dbReference>
<evidence type="ECO:0000256" key="5">
    <source>
        <dbReference type="ARBA" id="ARBA00023242"/>
    </source>
</evidence>
<evidence type="ECO:0000256" key="3">
    <source>
        <dbReference type="ARBA" id="ARBA00023125"/>
    </source>
</evidence>
<dbReference type="CDD" id="cd14812">
    <property type="entry name" value="bZIP_u3"/>
    <property type="match status" value="1"/>
</dbReference>
<feature type="region of interest" description="Disordered" evidence="7">
    <location>
        <begin position="326"/>
        <end position="385"/>
    </location>
</feature>
<keyword evidence="8" id="KW-0472">Membrane</keyword>
<name>A8N7J2_COPC7</name>
<dbReference type="OrthoDB" id="295274at2759"/>
<reference evidence="10 11" key="1">
    <citation type="journal article" date="2010" name="Proc. Natl. Acad. Sci. U.S.A.">
        <title>Insights into evolution of multicellular fungi from the assembled chromosomes of the mushroom Coprinopsis cinerea (Coprinus cinereus).</title>
        <authorList>
            <person name="Stajich J.E."/>
            <person name="Wilke S.K."/>
            <person name="Ahren D."/>
            <person name="Au C.H."/>
            <person name="Birren B.W."/>
            <person name="Borodovsky M."/>
            <person name="Burns C."/>
            <person name="Canback B."/>
            <person name="Casselton L.A."/>
            <person name="Cheng C.K."/>
            <person name="Deng J."/>
            <person name="Dietrich F.S."/>
            <person name="Fargo D.C."/>
            <person name="Farman M.L."/>
            <person name="Gathman A.C."/>
            <person name="Goldberg J."/>
            <person name="Guigo R."/>
            <person name="Hoegger P.J."/>
            <person name="Hooker J.B."/>
            <person name="Huggins A."/>
            <person name="James T.Y."/>
            <person name="Kamada T."/>
            <person name="Kilaru S."/>
            <person name="Kodira C."/>
            <person name="Kues U."/>
            <person name="Kupfer D."/>
            <person name="Kwan H.S."/>
            <person name="Lomsadze A."/>
            <person name="Li W."/>
            <person name="Lilly W.W."/>
            <person name="Ma L.J."/>
            <person name="Mackey A.J."/>
            <person name="Manning G."/>
            <person name="Martin F."/>
            <person name="Muraguchi H."/>
            <person name="Natvig D.O."/>
            <person name="Palmerini H."/>
            <person name="Ramesh M.A."/>
            <person name="Rehmeyer C.J."/>
            <person name="Roe B.A."/>
            <person name="Shenoy N."/>
            <person name="Stanke M."/>
            <person name="Ter-Hovhannisyan V."/>
            <person name="Tunlid A."/>
            <person name="Velagapudi R."/>
            <person name="Vision T.J."/>
            <person name="Zeng Q."/>
            <person name="Zolan M.E."/>
            <person name="Pukkila P.J."/>
        </authorList>
    </citation>
    <scope>NUCLEOTIDE SEQUENCE [LARGE SCALE GENOMIC DNA]</scope>
    <source>
        <strain evidence="11">Okayama-7 / 130 / ATCC MYA-4618 / FGSC 9003</strain>
    </source>
</reference>
<keyword evidence="2" id="KW-0805">Transcription regulation</keyword>
<keyword evidence="3" id="KW-0238">DNA-binding</keyword>
<dbReference type="eggNOG" id="KOG4005">
    <property type="taxonomic scope" value="Eukaryota"/>
</dbReference>
<keyword evidence="11" id="KW-1185">Reference proteome</keyword>
<dbReference type="HOGENOM" id="CLU_470096_0_0_1"/>
<dbReference type="RefSeq" id="XP_001830798.2">
    <property type="nucleotide sequence ID" value="XM_001830746.2"/>
</dbReference>
<feature type="compositionally biased region" description="Low complexity" evidence="7">
    <location>
        <begin position="215"/>
        <end position="228"/>
    </location>
</feature>
<evidence type="ECO:0000313" key="10">
    <source>
        <dbReference type="EMBL" id="EAU90862.2"/>
    </source>
</evidence>
<keyword evidence="1" id="KW-0832">Ubl conjugation</keyword>
<evidence type="ECO:0000256" key="6">
    <source>
        <dbReference type="ARBA" id="ARBA00040165"/>
    </source>
</evidence>
<evidence type="ECO:0000256" key="2">
    <source>
        <dbReference type="ARBA" id="ARBA00023015"/>
    </source>
</evidence>
<evidence type="ECO:0000256" key="4">
    <source>
        <dbReference type="ARBA" id="ARBA00023163"/>
    </source>
</evidence>
<dbReference type="AlphaFoldDB" id="A8N7J2"/>
<accession>A8N7J2</accession>
<dbReference type="GeneID" id="6007409"/>
<feature type="compositionally biased region" description="Low complexity" evidence="7">
    <location>
        <begin position="344"/>
        <end position="367"/>
    </location>
</feature>
<dbReference type="Pfam" id="PF00170">
    <property type="entry name" value="bZIP_1"/>
    <property type="match status" value="1"/>
</dbReference>
<feature type="region of interest" description="Disordered" evidence="7">
    <location>
        <begin position="1"/>
        <end position="68"/>
    </location>
</feature>
<comment type="caution">
    <text evidence="10">The sequence shown here is derived from an EMBL/GenBank/DDBJ whole genome shotgun (WGS) entry which is preliminary data.</text>
</comment>
<keyword evidence="8" id="KW-1133">Transmembrane helix</keyword>
<feature type="domain" description="BZIP" evidence="9">
    <location>
        <begin position="45"/>
        <end position="88"/>
    </location>
</feature>
<proteinExistence type="predicted"/>
<feature type="compositionally biased region" description="Low complexity" evidence="7">
    <location>
        <begin position="1"/>
        <end position="24"/>
    </location>
</feature>
<dbReference type="EMBL" id="AACS02000003">
    <property type="protein sequence ID" value="EAU90862.2"/>
    <property type="molecule type" value="Genomic_DNA"/>
</dbReference>
<feature type="compositionally biased region" description="Low complexity" evidence="7">
    <location>
        <begin position="172"/>
        <end position="190"/>
    </location>
</feature>
<dbReference type="SUPFAM" id="SSF57959">
    <property type="entry name" value="Leucine zipper domain"/>
    <property type="match status" value="1"/>
</dbReference>
<keyword evidence="5" id="KW-0539">Nucleus</keyword>
<evidence type="ECO:0000256" key="1">
    <source>
        <dbReference type="ARBA" id="ARBA00022843"/>
    </source>
</evidence>
<evidence type="ECO:0000256" key="7">
    <source>
        <dbReference type="SAM" id="MobiDB-lite"/>
    </source>
</evidence>
<dbReference type="GO" id="GO:0005634">
    <property type="term" value="C:nucleus"/>
    <property type="evidence" value="ECO:0007669"/>
    <property type="project" value="TreeGrafter"/>
</dbReference>
<evidence type="ECO:0000259" key="9">
    <source>
        <dbReference type="PROSITE" id="PS50217"/>
    </source>
</evidence>
<dbReference type="InterPro" id="IPR004827">
    <property type="entry name" value="bZIP"/>
</dbReference>
<keyword evidence="4" id="KW-0804">Transcription</keyword>
<dbReference type="PROSITE" id="PS00036">
    <property type="entry name" value="BZIP_BASIC"/>
    <property type="match status" value="1"/>
</dbReference>
<protein>
    <recommendedName>
        <fullName evidence="6">X-box-binding protein 1</fullName>
    </recommendedName>
</protein>
<dbReference type="VEuPathDB" id="FungiDB:CC1G_02249"/>
<dbReference type="GO" id="GO:0000981">
    <property type="term" value="F:DNA-binding transcription factor activity, RNA polymerase II-specific"/>
    <property type="evidence" value="ECO:0007669"/>
    <property type="project" value="TreeGrafter"/>
</dbReference>
<dbReference type="Gene3D" id="1.20.5.170">
    <property type="match status" value="1"/>
</dbReference>
<dbReference type="InParanoid" id="A8N7J2"/>
<keyword evidence="8" id="KW-0812">Transmembrane</keyword>
<feature type="compositionally biased region" description="Basic and acidic residues" evidence="7">
    <location>
        <begin position="39"/>
        <end position="49"/>
    </location>
</feature>
<dbReference type="GO" id="GO:0000977">
    <property type="term" value="F:RNA polymerase II transcription regulatory region sequence-specific DNA binding"/>
    <property type="evidence" value="ECO:0007669"/>
    <property type="project" value="TreeGrafter"/>
</dbReference>
<dbReference type="InterPro" id="IPR052470">
    <property type="entry name" value="ER_Stress-Reg_TF"/>
</dbReference>
<dbReference type="PANTHER" id="PTHR46542">
    <property type="entry name" value="X-BOX BINDING PROTEIN 1"/>
    <property type="match status" value="1"/>
</dbReference>
<feature type="region of interest" description="Disordered" evidence="7">
    <location>
        <begin position="172"/>
        <end position="275"/>
    </location>
</feature>
<feature type="compositionally biased region" description="Low complexity" evidence="7">
    <location>
        <begin position="197"/>
        <end position="208"/>
    </location>
</feature>
<dbReference type="STRING" id="240176.A8N7J2"/>
<organism evidence="10 11">
    <name type="scientific">Coprinopsis cinerea (strain Okayama-7 / 130 / ATCC MYA-4618 / FGSC 9003)</name>
    <name type="common">Inky cap fungus</name>
    <name type="synonym">Hormographiella aspergillata</name>
    <dbReference type="NCBI Taxonomy" id="240176"/>
    <lineage>
        <taxon>Eukaryota</taxon>
        <taxon>Fungi</taxon>
        <taxon>Dikarya</taxon>
        <taxon>Basidiomycota</taxon>
        <taxon>Agaricomycotina</taxon>
        <taxon>Agaricomycetes</taxon>
        <taxon>Agaricomycetidae</taxon>
        <taxon>Agaricales</taxon>
        <taxon>Agaricineae</taxon>
        <taxon>Psathyrellaceae</taxon>
        <taxon>Coprinopsis</taxon>
    </lineage>
</organism>
<sequence length="580" mass="62083">MSFVSAHSPSPSCDSPSPSPSTSSHALPDAGQPPRKRSRSEMTSEERKEARAHRNRIAAQNSRDRRKAQFSWLERRVAELEEENRRLRAGLPVPPVPAPPPPAGLHIPVLSNIAPAMMPAPQPIPVLSPEDAIRASRDLERERENEELKERIKTLERGWDAVVKALAAQGLPTGLSTTPAAPTTASTHSTQPLNPVPVSTTPSTSTTPSSPPTTSPTTTTKPPISSATHFSTGFPSPAPSHASDFDFEAPVSAPSPLALSTPHQQQRDDVTARHSARVATLEPRSTALQRAVSSSHAAKVFIEVSDDATADDDAKMEDLFREIVVDDSTSSATGESSGRPVQEAASAAPSVTSTTTEVGKTETQGQGESLGKRKREEDEESSGATKKLAFDGLELGIGANAGLDFGFDWSNTASSTTTAPLTPDEMQQMLNQIDTTNAMMQFPNDLGLDMTLDLGIWSNTATAELQSFSFISFSLSFSSFPLIISISLFMSLFLSVSLFDDSVFLHFLPWFSSYRPFCAVDRSVDCGTPDDLTTSDPDYSASLVTTIGHLSPSSSPAGLKPTGRIAEGGPRRDEMKEMAE</sequence>
<feature type="compositionally biased region" description="Polar residues" evidence="7">
    <location>
        <begin position="327"/>
        <end position="336"/>
    </location>
</feature>
<gene>
    <name evidence="10" type="ORF">CC1G_02249</name>
</gene>
<feature type="region of interest" description="Disordered" evidence="7">
    <location>
        <begin position="549"/>
        <end position="580"/>
    </location>
</feature>
<dbReference type="Proteomes" id="UP000001861">
    <property type="component" value="Unassembled WGS sequence"/>
</dbReference>
<dbReference type="PROSITE" id="PS50217">
    <property type="entry name" value="BZIP"/>
    <property type="match status" value="1"/>
</dbReference>
<evidence type="ECO:0000256" key="8">
    <source>
        <dbReference type="SAM" id="Phobius"/>
    </source>
</evidence>
<dbReference type="KEGG" id="cci:CC1G_02249"/>